<dbReference type="SUPFAM" id="SSF142906">
    <property type="entry name" value="YjbR-like"/>
    <property type="match status" value="1"/>
</dbReference>
<gene>
    <name evidence="1" type="ORF">F8566_06820</name>
</gene>
<dbReference type="GO" id="GO:0003677">
    <property type="term" value="F:DNA binding"/>
    <property type="evidence" value="ECO:0007669"/>
    <property type="project" value="UniProtKB-KW"/>
</dbReference>
<proteinExistence type="predicted"/>
<protein>
    <submittedName>
        <fullName evidence="1">MmcQ/YjbR family DNA-binding protein</fullName>
    </submittedName>
</protein>
<comment type="caution">
    <text evidence="1">The sequence shown here is derived from an EMBL/GenBank/DDBJ whole genome shotgun (WGS) entry which is preliminary data.</text>
</comment>
<accession>A0A6H9Z9A8</accession>
<sequence>MLESVSEAQTVREIALSLPGAQEKPAWGQVTFRVTKGIFASLSDDETSMGFRFPKDERTEMIAAEPRKFFVQPGHDDRYNWLRVHLAALDDDELRDIIVDSWRQLASKRLVAEYEAD</sequence>
<name>A0A6H9Z9A8_9ACTN</name>
<evidence type="ECO:0000313" key="1">
    <source>
        <dbReference type="EMBL" id="KAB2350694.1"/>
    </source>
</evidence>
<dbReference type="OrthoDB" id="8479417at2"/>
<reference evidence="1 2" key="1">
    <citation type="submission" date="2019-09" db="EMBL/GenBank/DDBJ databases">
        <title>Actinomadura physcomitrii sp. nov., a novel actinomycete isolated from moss [Physcomitrium sphaericum (Ludw) Fuernr].</title>
        <authorList>
            <person name="Zhuang X."/>
            <person name="Liu C."/>
        </authorList>
    </citation>
    <scope>NUCLEOTIDE SEQUENCE [LARGE SCALE GENOMIC DNA]</scope>
    <source>
        <strain evidence="1 2">HMC1</strain>
    </source>
</reference>
<organism evidence="1 2">
    <name type="scientific">Actinomadura rudentiformis</name>
    <dbReference type="NCBI Taxonomy" id="359158"/>
    <lineage>
        <taxon>Bacteria</taxon>
        <taxon>Bacillati</taxon>
        <taxon>Actinomycetota</taxon>
        <taxon>Actinomycetes</taxon>
        <taxon>Streptosporangiales</taxon>
        <taxon>Thermomonosporaceae</taxon>
        <taxon>Actinomadura</taxon>
    </lineage>
</organism>
<dbReference type="Pfam" id="PF04237">
    <property type="entry name" value="YjbR"/>
    <property type="match status" value="1"/>
</dbReference>
<dbReference type="EMBL" id="WBMT01000003">
    <property type="protein sequence ID" value="KAB2350694.1"/>
    <property type="molecule type" value="Genomic_DNA"/>
</dbReference>
<dbReference type="InterPro" id="IPR058532">
    <property type="entry name" value="YjbR/MT2646/Rv2570-like"/>
</dbReference>
<dbReference type="Proteomes" id="UP000468735">
    <property type="component" value="Unassembled WGS sequence"/>
</dbReference>
<keyword evidence="2" id="KW-1185">Reference proteome</keyword>
<dbReference type="InterPro" id="IPR038056">
    <property type="entry name" value="YjbR-like_sf"/>
</dbReference>
<dbReference type="Gene3D" id="3.90.1150.30">
    <property type="match status" value="1"/>
</dbReference>
<keyword evidence="1" id="KW-0238">DNA-binding</keyword>
<dbReference type="AlphaFoldDB" id="A0A6H9Z9A8"/>
<evidence type="ECO:0000313" key="2">
    <source>
        <dbReference type="Proteomes" id="UP000468735"/>
    </source>
</evidence>